<protein>
    <submittedName>
        <fullName evidence="2">Protein kinase domain-containing protein</fullName>
    </submittedName>
</protein>
<dbReference type="Proteomes" id="UP000095287">
    <property type="component" value="Unplaced"/>
</dbReference>
<organism evidence="1 2">
    <name type="scientific">Steinernema glaseri</name>
    <dbReference type="NCBI Taxonomy" id="37863"/>
    <lineage>
        <taxon>Eukaryota</taxon>
        <taxon>Metazoa</taxon>
        <taxon>Ecdysozoa</taxon>
        <taxon>Nematoda</taxon>
        <taxon>Chromadorea</taxon>
        <taxon>Rhabditida</taxon>
        <taxon>Tylenchina</taxon>
        <taxon>Panagrolaimomorpha</taxon>
        <taxon>Strongyloidoidea</taxon>
        <taxon>Steinernematidae</taxon>
        <taxon>Steinernema</taxon>
    </lineage>
</organism>
<dbReference type="AlphaFoldDB" id="A0A1I8A0F1"/>
<evidence type="ECO:0000313" key="1">
    <source>
        <dbReference type="Proteomes" id="UP000095287"/>
    </source>
</evidence>
<proteinExistence type="predicted"/>
<dbReference type="WBParaSite" id="L893_g31642.t1">
    <property type="protein sequence ID" value="L893_g31642.t1"/>
    <property type="gene ID" value="L893_g31642"/>
</dbReference>
<name>A0A1I8A0F1_9BILA</name>
<evidence type="ECO:0000313" key="2">
    <source>
        <dbReference type="WBParaSite" id="L893_g31642.t1"/>
    </source>
</evidence>
<keyword evidence="1" id="KW-1185">Reference proteome</keyword>
<accession>A0A1I8A0F1</accession>
<reference evidence="2" key="1">
    <citation type="submission" date="2016-11" db="UniProtKB">
        <authorList>
            <consortium name="WormBaseParasite"/>
        </authorList>
    </citation>
    <scope>IDENTIFICATION</scope>
</reference>
<sequence>MEVDTVGIWDMAPQWNPQKTKHSRLGTWKEDMFWIRGFGMVTEMLREELPPSINPLPYLPKDSQHS</sequence>